<reference evidence="12" key="2">
    <citation type="submission" date="2023-04" db="EMBL/GenBank/DDBJ databases">
        <authorList>
            <person name="Bu L."/>
            <person name="Lu L."/>
            <person name="Laidemitt M.R."/>
            <person name="Zhang S.M."/>
            <person name="Mutuku M."/>
            <person name="Mkoji G."/>
            <person name="Steinauer M."/>
            <person name="Loker E.S."/>
        </authorList>
    </citation>
    <scope>NUCLEOTIDE SEQUENCE</scope>
    <source>
        <strain evidence="12">KasaAsao</strain>
        <tissue evidence="12">Whole Snail</tissue>
    </source>
</reference>
<keyword evidence="5 9" id="KW-0297">G-protein coupled receptor</keyword>
<dbReference type="GO" id="GO:0005886">
    <property type="term" value="C:plasma membrane"/>
    <property type="evidence" value="ECO:0007669"/>
    <property type="project" value="UniProtKB-SubCell"/>
</dbReference>
<dbReference type="Pfam" id="PF00001">
    <property type="entry name" value="7tm_1"/>
    <property type="match status" value="1"/>
</dbReference>
<evidence type="ECO:0000313" key="13">
    <source>
        <dbReference type="Proteomes" id="UP001233172"/>
    </source>
</evidence>
<sequence length="334" mass="38057">MNSSLGETVNISEVGTSESELFTYTKPEGRFLVYYHVEIVLCILTIITNGITILVIACNVKLRILSNVYFASLAVSDFAQGVFGIVFNAARIRGVSSGNWHLFDGASSQVLQFLWWFATDFSYCCLILIAIERWVFIAHPMVYKRHWTVRITVAGLTAAGAISFTFSYLAVCKDLVKVNVRYVFPSVHTLLSCLIFSAYFHIIAIAYRQQKAISRTEVGLRRGSVDSMHSLVCRAWRALRMSLIVFTMYFFTVSPWTYFQAVQSWLDPSPVKDEISQVLNTVTCLHFFSNFFVYACQNKDFSDVLKLYLSKIFLRKNKHSQPAEIYTINDVMIS</sequence>
<evidence type="ECO:0000256" key="7">
    <source>
        <dbReference type="ARBA" id="ARBA00023170"/>
    </source>
</evidence>
<dbReference type="Gene3D" id="1.20.1070.10">
    <property type="entry name" value="Rhodopsin 7-helix transmembrane proteins"/>
    <property type="match status" value="1"/>
</dbReference>
<dbReference type="CDD" id="cd00637">
    <property type="entry name" value="7tm_classA_rhodopsin-like"/>
    <property type="match status" value="1"/>
</dbReference>
<evidence type="ECO:0000256" key="2">
    <source>
        <dbReference type="ARBA" id="ARBA00022475"/>
    </source>
</evidence>
<evidence type="ECO:0000313" key="12">
    <source>
        <dbReference type="EMBL" id="KAK0052450.1"/>
    </source>
</evidence>
<gene>
    <name evidence="12" type="ORF">Bpfe_018034</name>
</gene>
<dbReference type="Proteomes" id="UP001233172">
    <property type="component" value="Unassembled WGS sequence"/>
</dbReference>
<keyword evidence="7 9" id="KW-0675">Receptor</keyword>
<evidence type="ECO:0000259" key="11">
    <source>
        <dbReference type="PROSITE" id="PS50262"/>
    </source>
</evidence>
<dbReference type="InterPro" id="IPR000276">
    <property type="entry name" value="GPCR_Rhodpsn"/>
</dbReference>
<dbReference type="PROSITE" id="PS50262">
    <property type="entry name" value="G_PROTEIN_RECEP_F1_2"/>
    <property type="match status" value="1"/>
</dbReference>
<feature type="transmembrane region" description="Helical" evidence="10">
    <location>
        <begin position="238"/>
        <end position="258"/>
    </location>
</feature>
<feature type="transmembrane region" description="Helical" evidence="10">
    <location>
        <begin position="183"/>
        <end position="207"/>
    </location>
</feature>
<keyword evidence="8 9" id="KW-0807">Transducer</keyword>
<reference evidence="12" key="1">
    <citation type="journal article" date="2023" name="PLoS Negl. Trop. Dis.">
        <title>A genome sequence for Biomphalaria pfeifferi, the major vector snail for the human-infecting parasite Schistosoma mansoni.</title>
        <authorList>
            <person name="Bu L."/>
            <person name="Lu L."/>
            <person name="Laidemitt M.R."/>
            <person name="Zhang S.M."/>
            <person name="Mutuku M."/>
            <person name="Mkoji G."/>
            <person name="Steinauer M."/>
            <person name="Loker E.S."/>
        </authorList>
    </citation>
    <scope>NUCLEOTIDE SEQUENCE</scope>
    <source>
        <strain evidence="12">KasaAsao</strain>
    </source>
</reference>
<evidence type="ECO:0000256" key="6">
    <source>
        <dbReference type="ARBA" id="ARBA00023136"/>
    </source>
</evidence>
<comment type="similarity">
    <text evidence="9">Belongs to the G-protein coupled receptor 1 family.</text>
</comment>
<evidence type="ECO:0000256" key="9">
    <source>
        <dbReference type="RuleBase" id="RU000688"/>
    </source>
</evidence>
<dbReference type="PANTHER" id="PTHR24249:SF372">
    <property type="entry name" value="G-PROTEIN COUPLED RECEPTORS FAMILY 1 PROFILE DOMAIN-CONTAINING PROTEIN"/>
    <property type="match status" value="1"/>
</dbReference>
<dbReference type="PROSITE" id="PS00237">
    <property type="entry name" value="G_PROTEIN_RECEP_F1_1"/>
    <property type="match status" value="1"/>
</dbReference>
<dbReference type="InterPro" id="IPR017452">
    <property type="entry name" value="GPCR_Rhodpsn_7TM"/>
</dbReference>
<organism evidence="12 13">
    <name type="scientific">Biomphalaria pfeifferi</name>
    <name type="common">Bloodfluke planorb</name>
    <name type="synonym">Freshwater snail</name>
    <dbReference type="NCBI Taxonomy" id="112525"/>
    <lineage>
        <taxon>Eukaryota</taxon>
        <taxon>Metazoa</taxon>
        <taxon>Spiralia</taxon>
        <taxon>Lophotrochozoa</taxon>
        <taxon>Mollusca</taxon>
        <taxon>Gastropoda</taxon>
        <taxon>Heterobranchia</taxon>
        <taxon>Euthyneura</taxon>
        <taxon>Panpulmonata</taxon>
        <taxon>Hygrophila</taxon>
        <taxon>Lymnaeoidea</taxon>
        <taxon>Planorbidae</taxon>
        <taxon>Biomphalaria</taxon>
    </lineage>
</organism>
<dbReference type="InterPro" id="IPR050569">
    <property type="entry name" value="TAAR"/>
</dbReference>
<protein>
    <submittedName>
        <fullName evidence="12">D(1B) dopamine receptor</fullName>
    </submittedName>
</protein>
<evidence type="ECO:0000256" key="5">
    <source>
        <dbReference type="ARBA" id="ARBA00023040"/>
    </source>
</evidence>
<evidence type="ECO:0000256" key="3">
    <source>
        <dbReference type="ARBA" id="ARBA00022692"/>
    </source>
</evidence>
<feature type="transmembrane region" description="Helical" evidence="10">
    <location>
        <begin position="278"/>
        <end position="296"/>
    </location>
</feature>
<comment type="caution">
    <text evidence="12">The sequence shown here is derived from an EMBL/GenBank/DDBJ whole genome shotgun (WGS) entry which is preliminary data.</text>
</comment>
<keyword evidence="6 10" id="KW-0472">Membrane</keyword>
<dbReference type="GO" id="GO:0004930">
    <property type="term" value="F:G protein-coupled receptor activity"/>
    <property type="evidence" value="ECO:0007669"/>
    <property type="project" value="UniProtKB-KW"/>
</dbReference>
<evidence type="ECO:0000256" key="10">
    <source>
        <dbReference type="SAM" id="Phobius"/>
    </source>
</evidence>
<accession>A0AAD8BD65</accession>
<proteinExistence type="inferred from homology"/>
<keyword evidence="13" id="KW-1185">Reference proteome</keyword>
<feature type="transmembrane region" description="Helical" evidence="10">
    <location>
        <begin position="110"/>
        <end position="131"/>
    </location>
</feature>
<evidence type="ECO:0000256" key="1">
    <source>
        <dbReference type="ARBA" id="ARBA00004651"/>
    </source>
</evidence>
<comment type="subcellular location">
    <subcellularLocation>
        <location evidence="1">Cell membrane</location>
        <topology evidence="1">Multi-pass membrane protein</topology>
    </subcellularLocation>
</comment>
<dbReference type="SUPFAM" id="SSF81321">
    <property type="entry name" value="Family A G protein-coupled receptor-like"/>
    <property type="match status" value="1"/>
</dbReference>
<feature type="domain" description="G-protein coupled receptors family 1 profile" evidence="11">
    <location>
        <begin position="48"/>
        <end position="294"/>
    </location>
</feature>
<keyword evidence="2" id="KW-1003">Cell membrane</keyword>
<dbReference type="PANTHER" id="PTHR24249">
    <property type="entry name" value="HISTAMINE RECEPTOR-RELATED G-PROTEIN COUPLED RECEPTOR"/>
    <property type="match status" value="1"/>
</dbReference>
<evidence type="ECO:0000256" key="8">
    <source>
        <dbReference type="ARBA" id="ARBA00023224"/>
    </source>
</evidence>
<dbReference type="AlphaFoldDB" id="A0AAD8BD65"/>
<feature type="transmembrane region" description="Helical" evidence="10">
    <location>
        <begin position="68"/>
        <end position="90"/>
    </location>
</feature>
<keyword evidence="4 10" id="KW-1133">Transmembrane helix</keyword>
<name>A0AAD8BD65_BIOPF</name>
<dbReference type="PRINTS" id="PR00237">
    <property type="entry name" value="GPCRRHODOPSN"/>
</dbReference>
<evidence type="ECO:0000256" key="4">
    <source>
        <dbReference type="ARBA" id="ARBA00022989"/>
    </source>
</evidence>
<dbReference type="EMBL" id="JASAOG010000094">
    <property type="protein sequence ID" value="KAK0052450.1"/>
    <property type="molecule type" value="Genomic_DNA"/>
</dbReference>
<keyword evidence="3 9" id="KW-0812">Transmembrane</keyword>
<feature type="transmembrane region" description="Helical" evidence="10">
    <location>
        <begin position="33"/>
        <end position="56"/>
    </location>
</feature>
<feature type="transmembrane region" description="Helical" evidence="10">
    <location>
        <begin position="151"/>
        <end position="171"/>
    </location>
</feature>